<sequence length="63" mass="7227">MTSTLCVGNSQNGTRTALVKTRFQDCRTPKYQHRPFYTQLVNGIFPISNHLHLFLPAHKSLLK</sequence>
<dbReference type="WBParaSite" id="MCU_002108-RB">
    <property type="protein sequence ID" value="MCU_002108-RB"/>
    <property type="gene ID" value="MCU_002108"/>
</dbReference>
<dbReference type="AlphaFoldDB" id="A0A5K3ER95"/>
<protein>
    <submittedName>
        <fullName evidence="1">Ovule protein</fullName>
    </submittedName>
</protein>
<reference evidence="1" key="1">
    <citation type="submission" date="2019-11" db="UniProtKB">
        <authorList>
            <consortium name="WormBaseParasite"/>
        </authorList>
    </citation>
    <scope>IDENTIFICATION</scope>
</reference>
<name>A0A5K3ER95_MESCO</name>
<organism evidence="1">
    <name type="scientific">Mesocestoides corti</name>
    <name type="common">Flatworm</name>
    <dbReference type="NCBI Taxonomy" id="53468"/>
    <lineage>
        <taxon>Eukaryota</taxon>
        <taxon>Metazoa</taxon>
        <taxon>Spiralia</taxon>
        <taxon>Lophotrochozoa</taxon>
        <taxon>Platyhelminthes</taxon>
        <taxon>Cestoda</taxon>
        <taxon>Eucestoda</taxon>
        <taxon>Cyclophyllidea</taxon>
        <taxon>Mesocestoididae</taxon>
        <taxon>Mesocestoides</taxon>
    </lineage>
</organism>
<proteinExistence type="predicted"/>
<accession>A0A5K3ER95</accession>
<evidence type="ECO:0000313" key="1">
    <source>
        <dbReference type="WBParaSite" id="MCU_002108-RB"/>
    </source>
</evidence>